<reference evidence="3 4" key="1">
    <citation type="submission" date="2024-10" db="EMBL/GenBank/DDBJ databases">
        <authorList>
            <person name="Kim D."/>
        </authorList>
    </citation>
    <scope>NUCLEOTIDE SEQUENCE [LARGE SCALE GENOMIC DNA]</scope>
    <source>
        <strain evidence="3">BH-2024</strain>
    </source>
</reference>
<feature type="compositionally biased region" description="Basic and acidic residues" evidence="1">
    <location>
        <begin position="228"/>
        <end position="241"/>
    </location>
</feature>
<accession>A0ABD2LVD4</accession>
<gene>
    <name evidence="3" type="ORF">niasHT_003879</name>
</gene>
<evidence type="ECO:0000259" key="2">
    <source>
        <dbReference type="PROSITE" id="PS00028"/>
    </source>
</evidence>
<dbReference type="AlphaFoldDB" id="A0ABD2LVD4"/>
<protein>
    <recommendedName>
        <fullName evidence="2">C2H2-type domain-containing protein</fullName>
    </recommendedName>
</protein>
<dbReference type="PROSITE" id="PS00028">
    <property type="entry name" value="ZINC_FINGER_C2H2_1"/>
    <property type="match status" value="1"/>
</dbReference>
<dbReference type="Proteomes" id="UP001620626">
    <property type="component" value="Unassembled WGS sequence"/>
</dbReference>
<organism evidence="3 4">
    <name type="scientific">Heterodera trifolii</name>
    <dbReference type="NCBI Taxonomy" id="157864"/>
    <lineage>
        <taxon>Eukaryota</taxon>
        <taxon>Metazoa</taxon>
        <taxon>Ecdysozoa</taxon>
        <taxon>Nematoda</taxon>
        <taxon>Chromadorea</taxon>
        <taxon>Rhabditida</taxon>
        <taxon>Tylenchina</taxon>
        <taxon>Tylenchomorpha</taxon>
        <taxon>Tylenchoidea</taxon>
        <taxon>Heteroderidae</taxon>
        <taxon>Heteroderinae</taxon>
        <taxon>Heterodera</taxon>
    </lineage>
</organism>
<feature type="compositionally biased region" description="Basic and acidic residues" evidence="1">
    <location>
        <begin position="352"/>
        <end position="364"/>
    </location>
</feature>
<feature type="region of interest" description="Disordered" evidence="1">
    <location>
        <begin position="177"/>
        <end position="254"/>
    </location>
</feature>
<feature type="domain" description="C2H2-type" evidence="2">
    <location>
        <begin position="95"/>
        <end position="116"/>
    </location>
</feature>
<comment type="caution">
    <text evidence="3">The sequence shown here is derived from an EMBL/GenBank/DDBJ whole genome shotgun (WGS) entry which is preliminary data.</text>
</comment>
<feature type="compositionally biased region" description="Low complexity" evidence="1">
    <location>
        <begin position="198"/>
        <end position="208"/>
    </location>
</feature>
<evidence type="ECO:0000313" key="4">
    <source>
        <dbReference type="Proteomes" id="UP001620626"/>
    </source>
</evidence>
<feature type="region of interest" description="Disordered" evidence="1">
    <location>
        <begin position="452"/>
        <end position="478"/>
    </location>
</feature>
<evidence type="ECO:0000256" key="1">
    <source>
        <dbReference type="SAM" id="MobiDB-lite"/>
    </source>
</evidence>
<sequence length="478" mass="54693">MTSPIAYDQLREMTRNFLSKGVSAVETNAIFQGKFGTENSPTLCTIYKWRREHRGGMREANDQNLEENEKEKEKEKDDGGEKGAKPYKKYCDKYCEQCNRELSSRHYYELHMLKIHNIFVGDSKALYELLESFGPKREKKIIYRCDECFGGELDYELLEDLRRHRFLEHGKKMREKFDSPAQTKHFEPPPPQNAPLCPSSIFPSSPRRSTPKIRRCRSTVPFAFSPSHKKDDDRSTDESTKTLRRSARVPKPSPALIQSLLDAKEMAKEFANYGENGHGESEDNEAEPIVTIMKDGRIEVEETERREKPKAKRNAGGGAKKRTMSPDAMDAADSMLKLAFTEQQKKQQQNAEMDKGNAEMDKGNAEMDKGNAEMDKGRDESLQKELAVEAKADKRRKSFSIARPSRHDDCTWFGHSIAASLRQMPIHTKELAKTRIQQVIYECTSPIIQNDKDKEETQRNGTFKCDGTDNGKGRTSII</sequence>
<proteinExistence type="predicted"/>
<feature type="compositionally biased region" description="Basic residues" evidence="1">
    <location>
        <begin position="308"/>
        <end position="323"/>
    </location>
</feature>
<feature type="region of interest" description="Disordered" evidence="1">
    <location>
        <begin position="302"/>
        <end position="327"/>
    </location>
</feature>
<keyword evidence="4" id="KW-1185">Reference proteome</keyword>
<dbReference type="EMBL" id="JBICBT010000258">
    <property type="protein sequence ID" value="KAL3119096.1"/>
    <property type="molecule type" value="Genomic_DNA"/>
</dbReference>
<evidence type="ECO:0000313" key="3">
    <source>
        <dbReference type="EMBL" id="KAL3119096.1"/>
    </source>
</evidence>
<feature type="region of interest" description="Disordered" evidence="1">
    <location>
        <begin position="343"/>
        <end position="364"/>
    </location>
</feature>
<dbReference type="InterPro" id="IPR013087">
    <property type="entry name" value="Znf_C2H2_type"/>
</dbReference>
<feature type="region of interest" description="Disordered" evidence="1">
    <location>
        <begin position="57"/>
        <end position="82"/>
    </location>
</feature>
<name>A0ABD2LVD4_9BILA</name>